<dbReference type="Pfam" id="PF00172">
    <property type="entry name" value="Zn_clus"/>
    <property type="match status" value="1"/>
</dbReference>
<keyword evidence="2" id="KW-0479">Metal-binding</keyword>
<dbReference type="CDD" id="cd00067">
    <property type="entry name" value="GAL4"/>
    <property type="match status" value="1"/>
</dbReference>
<dbReference type="InterPro" id="IPR050613">
    <property type="entry name" value="Sec_Metabolite_Reg"/>
</dbReference>
<dbReference type="SUPFAM" id="SSF57701">
    <property type="entry name" value="Zn2/Cys6 DNA-binding domain"/>
    <property type="match status" value="1"/>
</dbReference>
<evidence type="ECO:0000313" key="10">
    <source>
        <dbReference type="Proteomes" id="UP001219568"/>
    </source>
</evidence>
<dbReference type="AlphaFoldDB" id="A0AAD6IM28"/>
<keyword evidence="5" id="KW-0804">Transcription</keyword>
<reference evidence="9" key="2">
    <citation type="submission" date="2023-01" db="EMBL/GenBank/DDBJ databases">
        <authorList>
            <person name="Petersen C."/>
        </authorList>
    </citation>
    <scope>NUCLEOTIDE SEQUENCE</scope>
    <source>
        <strain evidence="9">IBT 15450</strain>
    </source>
</reference>
<accession>A0AAD6IM28</accession>
<dbReference type="GO" id="GO:0008270">
    <property type="term" value="F:zinc ion binding"/>
    <property type="evidence" value="ECO:0007669"/>
    <property type="project" value="InterPro"/>
</dbReference>
<comment type="subcellular location">
    <subcellularLocation>
        <location evidence="1">Nucleus</location>
    </subcellularLocation>
</comment>
<keyword evidence="10" id="KW-1185">Reference proteome</keyword>
<keyword evidence="3" id="KW-0805">Transcription regulation</keyword>
<dbReference type="CDD" id="cd12148">
    <property type="entry name" value="fungal_TF_MHR"/>
    <property type="match status" value="1"/>
</dbReference>
<keyword evidence="4" id="KW-0238">DNA-binding</keyword>
<proteinExistence type="predicted"/>
<feature type="compositionally biased region" description="Polar residues" evidence="7">
    <location>
        <begin position="114"/>
        <end position="126"/>
    </location>
</feature>
<evidence type="ECO:0000256" key="7">
    <source>
        <dbReference type="SAM" id="MobiDB-lite"/>
    </source>
</evidence>
<dbReference type="GO" id="GO:0006351">
    <property type="term" value="P:DNA-templated transcription"/>
    <property type="evidence" value="ECO:0007669"/>
    <property type="project" value="InterPro"/>
</dbReference>
<dbReference type="InterPro" id="IPR001138">
    <property type="entry name" value="Zn2Cys6_DnaBD"/>
</dbReference>
<feature type="domain" description="Zn(2)-C6 fungal-type" evidence="8">
    <location>
        <begin position="34"/>
        <end position="63"/>
    </location>
</feature>
<dbReference type="PANTHER" id="PTHR31001:SF91">
    <property type="entry name" value="ZN(II)2CYS6 TRANSCRIPTION FACTOR (EUROFUNG)"/>
    <property type="match status" value="1"/>
</dbReference>
<organism evidence="9 10">
    <name type="scientific">Penicillium canescens</name>
    <dbReference type="NCBI Taxonomy" id="5083"/>
    <lineage>
        <taxon>Eukaryota</taxon>
        <taxon>Fungi</taxon>
        <taxon>Dikarya</taxon>
        <taxon>Ascomycota</taxon>
        <taxon>Pezizomycotina</taxon>
        <taxon>Eurotiomycetes</taxon>
        <taxon>Eurotiomycetidae</taxon>
        <taxon>Eurotiales</taxon>
        <taxon>Aspergillaceae</taxon>
        <taxon>Penicillium</taxon>
    </lineage>
</organism>
<evidence type="ECO:0000256" key="1">
    <source>
        <dbReference type="ARBA" id="ARBA00004123"/>
    </source>
</evidence>
<evidence type="ECO:0000256" key="4">
    <source>
        <dbReference type="ARBA" id="ARBA00023125"/>
    </source>
</evidence>
<dbReference type="InterPro" id="IPR036864">
    <property type="entry name" value="Zn2-C6_fun-type_DNA-bd_sf"/>
</dbReference>
<feature type="non-terminal residue" evidence="9">
    <location>
        <position position="1"/>
    </location>
</feature>
<reference evidence="9" key="1">
    <citation type="journal article" date="2023" name="IMA Fungus">
        <title>Comparative genomic study of the Penicillium genus elucidates a diverse pangenome and 15 lateral gene transfer events.</title>
        <authorList>
            <person name="Petersen C."/>
            <person name="Sorensen T."/>
            <person name="Nielsen M.R."/>
            <person name="Sondergaard T.E."/>
            <person name="Sorensen J.L."/>
            <person name="Fitzpatrick D.A."/>
            <person name="Frisvad J.C."/>
            <person name="Nielsen K.L."/>
        </authorList>
    </citation>
    <scope>NUCLEOTIDE SEQUENCE</scope>
    <source>
        <strain evidence="9">IBT 15450</strain>
    </source>
</reference>
<evidence type="ECO:0000313" key="9">
    <source>
        <dbReference type="EMBL" id="KAJ6056809.1"/>
    </source>
</evidence>
<dbReference type="SMART" id="SM00066">
    <property type="entry name" value="GAL4"/>
    <property type="match status" value="1"/>
</dbReference>
<sequence>PGAKVFRRLYCEDNCNMQRKIQPDVTRLSSTGKSCLECRRRKIKCDKALPCSYCVKVKVRCAYPPRKGVSRNDSQDLPDQELGTRVETIERTLISCEESLSQIWQVVQTTRPQPPYLSSNKSNHPATSDVRELQASPARPYQGRHRDFACRGYAVHTSQSLHPSSTTTFFLWQTYLERVHPVLKIIHAPCVQRQIIEFLQEVISDSSPIHCLLFAIYYTAVVALTTEECKKALGCDRPTSLQRYRKSIETALTQADYQKSTDITVLQAFTLYTVCGRFDAQGPDIKSLTRVAITIAFENGLNDENSNPNIAPFEAEMRRRLWWQIFILDVRMAEDDRSEPHILESQFHNKFPSNVSDADLNPDMSYIPENHPAKSEMLFSLVRLEVSYFTRLVSFSDQFTGKNSYPTMSTSEKCEAIDRFEERMEREYLSHCDTSIPLDFVTAESSRLILAKLRLTMSKPRNRESQQVLIQDSFRQNCVEILDRSKAMRLHERGGLWRWLFQSYIEWDVLTYLFISLSLSPLGHMADAAFAAAEDIYQYWNGRSDSRGCSRWTRIKEFHAQTLVAREMALVNPSLFGISSDGTDQLEDCESMAMGSHESITSTATQPGVSGPIISSEIRVSPLVGRPESSMEPEQRFAQMHGHHNTQISEETSDIPSSGTACQWSTTLFERYFEVLDSEQEGAISWF</sequence>
<evidence type="ECO:0000256" key="3">
    <source>
        <dbReference type="ARBA" id="ARBA00023015"/>
    </source>
</evidence>
<dbReference type="PROSITE" id="PS50048">
    <property type="entry name" value="ZN2_CY6_FUNGAL_2"/>
    <property type="match status" value="1"/>
</dbReference>
<dbReference type="GO" id="GO:0005634">
    <property type="term" value="C:nucleus"/>
    <property type="evidence" value="ECO:0007669"/>
    <property type="project" value="UniProtKB-SubCell"/>
</dbReference>
<evidence type="ECO:0000259" key="8">
    <source>
        <dbReference type="PROSITE" id="PS50048"/>
    </source>
</evidence>
<protein>
    <recommendedName>
        <fullName evidence="8">Zn(2)-C6 fungal-type domain-containing protein</fullName>
    </recommendedName>
</protein>
<dbReference type="Pfam" id="PF04082">
    <property type="entry name" value="Fungal_trans"/>
    <property type="match status" value="1"/>
</dbReference>
<dbReference type="PANTHER" id="PTHR31001">
    <property type="entry name" value="UNCHARACTERIZED TRANSCRIPTIONAL REGULATORY PROTEIN"/>
    <property type="match status" value="1"/>
</dbReference>
<dbReference type="Gene3D" id="4.10.240.10">
    <property type="entry name" value="Zn(2)-C6 fungal-type DNA-binding domain"/>
    <property type="match status" value="1"/>
</dbReference>
<dbReference type="Proteomes" id="UP001219568">
    <property type="component" value="Unassembled WGS sequence"/>
</dbReference>
<comment type="caution">
    <text evidence="9">The sequence shown here is derived from an EMBL/GenBank/DDBJ whole genome shotgun (WGS) entry which is preliminary data.</text>
</comment>
<dbReference type="InterPro" id="IPR007219">
    <property type="entry name" value="XnlR_reg_dom"/>
</dbReference>
<dbReference type="EMBL" id="JAQJZL010000001">
    <property type="protein sequence ID" value="KAJ6056809.1"/>
    <property type="molecule type" value="Genomic_DNA"/>
</dbReference>
<name>A0AAD6IM28_PENCN</name>
<dbReference type="GO" id="GO:0000981">
    <property type="term" value="F:DNA-binding transcription factor activity, RNA polymerase II-specific"/>
    <property type="evidence" value="ECO:0007669"/>
    <property type="project" value="InterPro"/>
</dbReference>
<dbReference type="GO" id="GO:0003677">
    <property type="term" value="F:DNA binding"/>
    <property type="evidence" value="ECO:0007669"/>
    <property type="project" value="UniProtKB-KW"/>
</dbReference>
<gene>
    <name evidence="9" type="ORF">N7460_000083</name>
</gene>
<dbReference type="PROSITE" id="PS00463">
    <property type="entry name" value="ZN2_CY6_FUNGAL_1"/>
    <property type="match status" value="1"/>
</dbReference>
<evidence type="ECO:0000256" key="2">
    <source>
        <dbReference type="ARBA" id="ARBA00022723"/>
    </source>
</evidence>
<keyword evidence="6" id="KW-0539">Nucleus</keyword>
<feature type="region of interest" description="Disordered" evidence="7">
    <location>
        <begin position="114"/>
        <end position="140"/>
    </location>
</feature>
<evidence type="ECO:0000256" key="5">
    <source>
        <dbReference type="ARBA" id="ARBA00023163"/>
    </source>
</evidence>
<evidence type="ECO:0000256" key="6">
    <source>
        <dbReference type="ARBA" id="ARBA00023242"/>
    </source>
</evidence>